<dbReference type="RefSeq" id="WP_114791881.1">
    <property type="nucleotide sequence ID" value="NZ_CP139960.1"/>
</dbReference>
<evidence type="ECO:0000313" key="2">
    <source>
        <dbReference type="Proteomes" id="UP001325680"/>
    </source>
</evidence>
<dbReference type="Proteomes" id="UP001325680">
    <property type="component" value="Chromosome"/>
</dbReference>
<reference evidence="1 2" key="1">
    <citation type="submission" date="2023-12" db="EMBL/GenBank/DDBJ databases">
        <title>Genome sequencing and assembly of bacterial species from a model synthetic community.</title>
        <authorList>
            <person name="Hogle S.L."/>
        </authorList>
    </citation>
    <scope>NUCLEOTIDE SEQUENCE [LARGE SCALE GENOMIC DNA]</scope>
    <source>
        <strain evidence="1 2">HAMBI_3031</strain>
    </source>
</reference>
<organism evidence="1 2">
    <name type="scientific">Niabella yanshanensis</name>
    <dbReference type="NCBI Taxonomy" id="577386"/>
    <lineage>
        <taxon>Bacteria</taxon>
        <taxon>Pseudomonadati</taxon>
        <taxon>Bacteroidota</taxon>
        <taxon>Chitinophagia</taxon>
        <taxon>Chitinophagales</taxon>
        <taxon>Chitinophagaceae</taxon>
        <taxon>Niabella</taxon>
    </lineage>
</organism>
<dbReference type="PANTHER" id="PTHR39186">
    <property type="entry name" value="DUF2071 FAMILY PROTEIN"/>
    <property type="match status" value="1"/>
</dbReference>
<name>A0ABZ0W192_9BACT</name>
<dbReference type="Pfam" id="PF09844">
    <property type="entry name" value="DUF2071"/>
    <property type="match status" value="1"/>
</dbReference>
<accession>A0ABZ0W192</accession>
<sequence length="236" mass="27298">MSTFLSAEWRKLAMANYAIDPAILKPFIPYKTELDDWNGACYVSLVGFMFLQTQLLGIKIPGHVNFEEVNLRFYVRYKDGVEWKRGVVFVKEIVPKAMIAWVANNVYGENYEALPMRHDWQIGKNKQVISYGWKKQQWHEMILNASSAPEDIAAGSKAEFITEHYWGYTQRGQSKTGEYEVQHPRWQTYEVTDYSINVDFELSYGPVFSFLNNMEPQSALLAEGSAIKVLNSRTIR</sequence>
<gene>
    <name evidence="1" type="ORF">U0035_15225</name>
</gene>
<evidence type="ECO:0000313" key="1">
    <source>
        <dbReference type="EMBL" id="WQD37023.1"/>
    </source>
</evidence>
<protein>
    <submittedName>
        <fullName evidence="1">DUF2071 domain-containing protein</fullName>
    </submittedName>
</protein>
<dbReference type="PANTHER" id="PTHR39186:SF1">
    <property type="entry name" value="DUF2071 DOMAIN-CONTAINING PROTEIN"/>
    <property type="match status" value="1"/>
</dbReference>
<dbReference type="EMBL" id="CP139960">
    <property type="protein sequence ID" value="WQD37023.1"/>
    <property type="molecule type" value="Genomic_DNA"/>
</dbReference>
<keyword evidence="2" id="KW-1185">Reference proteome</keyword>
<proteinExistence type="predicted"/>
<dbReference type="InterPro" id="IPR018644">
    <property type="entry name" value="DUF2071"/>
</dbReference>